<dbReference type="CDD" id="cd05402">
    <property type="entry name" value="NT_PAP_TUTase"/>
    <property type="match status" value="1"/>
</dbReference>
<keyword evidence="6 13" id="KW-0479">Metal-binding</keyword>
<evidence type="ECO:0000256" key="4">
    <source>
        <dbReference type="ARBA" id="ARBA00022664"/>
    </source>
</evidence>
<dbReference type="Pfam" id="PF04926">
    <property type="entry name" value="PAP_RNA-bind"/>
    <property type="match status" value="1"/>
</dbReference>
<dbReference type="InterPro" id="IPR007010">
    <property type="entry name" value="PolA_pol_RNA-bd_dom"/>
</dbReference>
<feature type="binding site" evidence="12">
    <location>
        <begin position="102"/>
        <end position="104"/>
    </location>
    <ligand>
        <name>ATP</name>
        <dbReference type="ChEBI" id="CHEBI:30616"/>
    </ligand>
</feature>
<evidence type="ECO:0000256" key="10">
    <source>
        <dbReference type="ARBA" id="ARBA00023242"/>
    </source>
</evidence>
<dbReference type="Gene3D" id="1.10.1410.10">
    <property type="match status" value="1"/>
</dbReference>
<evidence type="ECO:0000256" key="5">
    <source>
        <dbReference type="ARBA" id="ARBA00022679"/>
    </source>
</evidence>
<evidence type="ECO:0000256" key="14">
    <source>
        <dbReference type="SAM" id="MobiDB-lite"/>
    </source>
</evidence>
<evidence type="ECO:0000256" key="9">
    <source>
        <dbReference type="ARBA" id="ARBA00022842"/>
    </source>
</evidence>
<gene>
    <name evidence="18" type="ORF">AOQ84DRAFT_168356</name>
</gene>
<dbReference type="Gene3D" id="3.30.70.590">
    <property type="entry name" value="Poly(A) polymerase predicted RNA binding domain"/>
    <property type="match status" value="1"/>
</dbReference>
<dbReference type="PANTHER" id="PTHR10682">
    <property type="entry name" value="POLY A POLYMERASE"/>
    <property type="match status" value="1"/>
</dbReference>
<dbReference type="InterPro" id="IPR011068">
    <property type="entry name" value="NuclTrfase_I-like_C"/>
</dbReference>
<comment type="function">
    <text evidence="11">Polymerase that creates the 3'-poly(A) tail of mRNA's.</text>
</comment>
<dbReference type="OrthoDB" id="412748at2759"/>
<dbReference type="SUPFAM" id="SSF81631">
    <property type="entry name" value="PAP/OAS1 substrate-binding domain"/>
    <property type="match status" value="1"/>
</dbReference>
<keyword evidence="4 11" id="KW-0507">mRNA processing</keyword>
<evidence type="ECO:0000256" key="7">
    <source>
        <dbReference type="ARBA" id="ARBA00022741"/>
    </source>
</evidence>
<comment type="similarity">
    <text evidence="3 11">Belongs to the poly(A) polymerase family.</text>
</comment>
<feature type="domain" description="Poly(A) polymerase central" evidence="16">
    <location>
        <begin position="211"/>
        <end position="356"/>
    </location>
</feature>
<dbReference type="EMBL" id="KV750879">
    <property type="protein sequence ID" value="OCL02803.1"/>
    <property type="molecule type" value="Genomic_DNA"/>
</dbReference>
<dbReference type="GO" id="GO:0005524">
    <property type="term" value="F:ATP binding"/>
    <property type="evidence" value="ECO:0007669"/>
    <property type="project" value="UniProtKB-UniRule"/>
</dbReference>
<dbReference type="InterPro" id="IPR048840">
    <property type="entry name" value="PolA_pol_NTPase"/>
</dbReference>
<feature type="binding site" evidence="12">
    <location>
        <position position="159"/>
    </location>
    <ligand>
        <name>ATP</name>
        <dbReference type="ChEBI" id="CHEBI:30616"/>
    </ligand>
</feature>
<dbReference type="SUPFAM" id="SSF55003">
    <property type="entry name" value="PAP/Archaeal CCA-adding enzyme, C-terminal domain"/>
    <property type="match status" value="1"/>
</dbReference>
<protein>
    <recommendedName>
        <fullName evidence="11">Poly(A) polymerase</fullName>
        <ecNumber evidence="11">2.7.7.19</ecNumber>
    </recommendedName>
</protein>
<comment type="cofactor">
    <cofactor evidence="1">
        <name>Mn(2+)</name>
        <dbReference type="ChEBI" id="CHEBI:29035"/>
    </cofactor>
</comment>
<dbReference type="GO" id="GO:0006397">
    <property type="term" value="P:mRNA processing"/>
    <property type="evidence" value="ECO:0007669"/>
    <property type="project" value="UniProtKB-KW"/>
</dbReference>
<dbReference type="Pfam" id="PF20750">
    <property type="entry name" value="PAP_NTPase"/>
    <property type="match status" value="1"/>
</dbReference>
<evidence type="ECO:0000256" key="6">
    <source>
        <dbReference type="ARBA" id="ARBA00022723"/>
    </source>
</evidence>
<comment type="cofactor">
    <cofactor evidence="13">
        <name>Mg(2+)</name>
        <dbReference type="ChEBI" id="CHEBI:18420"/>
    </cofactor>
    <text evidence="13">Binds 2 magnesium ions. Also active with manganese.</text>
</comment>
<evidence type="ECO:0000259" key="17">
    <source>
        <dbReference type="Pfam" id="PF20750"/>
    </source>
</evidence>
<evidence type="ECO:0000256" key="1">
    <source>
        <dbReference type="ARBA" id="ARBA00001936"/>
    </source>
</evidence>
<keyword evidence="8 11" id="KW-0067">ATP-binding</keyword>
<feature type="binding site" evidence="13">
    <location>
        <position position="159"/>
    </location>
    <ligand>
        <name>Mg(2+)</name>
        <dbReference type="ChEBI" id="CHEBI:18420"/>
        <label>2</label>
        <note>catalytic</note>
    </ligand>
</feature>
<evidence type="ECO:0000256" key="12">
    <source>
        <dbReference type="PIRSR" id="PIRSR018425-1"/>
    </source>
</evidence>
<dbReference type="PANTHER" id="PTHR10682:SF10">
    <property type="entry name" value="POLYNUCLEOTIDE ADENYLYLTRANSFERASE"/>
    <property type="match status" value="1"/>
</dbReference>
<feature type="binding site" evidence="12">
    <location>
        <begin position="89"/>
        <end position="91"/>
    </location>
    <ligand>
        <name>ATP</name>
        <dbReference type="ChEBI" id="CHEBI:30616"/>
    </ligand>
</feature>
<keyword evidence="9 13" id="KW-0460">Magnesium</keyword>
<evidence type="ECO:0000259" key="15">
    <source>
        <dbReference type="Pfam" id="PF04926"/>
    </source>
</evidence>
<feature type="domain" description="Poly(A) polymerase RNA-binding" evidence="15">
    <location>
        <begin position="358"/>
        <end position="531"/>
    </location>
</feature>
<dbReference type="AlphaFoldDB" id="A0A8E2ER34"/>
<dbReference type="SUPFAM" id="SSF81301">
    <property type="entry name" value="Nucleotidyltransferase"/>
    <property type="match status" value="1"/>
</dbReference>
<evidence type="ECO:0000259" key="16">
    <source>
        <dbReference type="Pfam" id="PF04928"/>
    </source>
</evidence>
<evidence type="ECO:0000313" key="18">
    <source>
        <dbReference type="EMBL" id="OCL02803.1"/>
    </source>
</evidence>
<dbReference type="GO" id="GO:1990817">
    <property type="term" value="F:poly(A) RNA polymerase activity"/>
    <property type="evidence" value="ECO:0007669"/>
    <property type="project" value="UniProtKB-UniRule"/>
</dbReference>
<name>A0A8E2ER34_9PEZI</name>
<keyword evidence="19" id="KW-1185">Reference proteome</keyword>
<dbReference type="EC" id="2.7.7.19" evidence="11"/>
<feature type="binding site" evidence="13">
    <location>
        <position position="104"/>
    </location>
    <ligand>
        <name>Mg(2+)</name>
        <dbReference type="ChEBI" id="CHEBI:18420"/>
        <label>2</label>
        <note>catalytic</note>
    </ligand>
</feature>
<keyword evidence="7 11" id="KW-0547">Nucleotide-binding</keyword>
<dbReference type="InterPro" id="IPR043519">
    <property type="entry name" value="NT_sf"/>
</dbReference>
<keyword evidence="10 11" id="KW-0539">Nucleus</keyword>
<evidence type="ECO:0000256" key="8">
    <source>
        <dbReference type="ARBA" id="ARBA00022840"/>
    </source>
</evidence>
<dbReference type="InterPro" id="IPR007012">
    <property type="entry name" value="PolA_pol_cen_dom"/>
</dbReference>
<sequence>MDGQPTRQWGLTTAISTALPTEKELELNAQLIEELKRQNNFEPQEATDRRVEVLNRFQKVAEEFVRVVGKAKGLSQSVIDNAGGKIFTFGSYRLGVYGPGSDIDTLIVAPKHVVMADFFTHFPPILERMSNPGDIEELTAVPDAHVPIIKIEYSGISIDLIFVSLALSAIPLNLDLTDKSLLRGLDDKGMRSVNGTRVTDEVLSLVPQIKTFRHATRTIKLWAQRRGIYGNVFGFPGGIAWAMLVARICQLYPMASGATVVSKFFPLMASWPWPRPVMLKNIEEGPFGLKVWNPQLYGSDRQHLMPIITPAFPSMCATHNITHSTKSIIIRELERGKDIINGIFAGKKAWKDLFERHSFFTLSYKYYLSVVSASRTKEAQNRWSGWVQSKVRILVKGIDESEAGVQCAHPFVKAFDRVHRCKDETEVERVVQGNQDYQISEPVPESGNEVANGGEANGDGTQIIYTTTHYVGIELQEGAKQLDISFPVAEFKRVVTEWKDYDPDMNSIRVVHTRNYDLPADLFEPGETRPTRTKKAKSHKTAKRSFAETGMDSLC</sequence>
<organism evidence="18 19">
    <name type="scientific">Glonium stellatum</name>
    <dbReference type="NCBI Taxonomy" id="574774"/>
    <lineage>
        <taxon>Eukaryota</taxon>
        <taxon>Fungi</taxon>
        <taxon>Dikarya</taxon>
        <taxon>Ascomycota</taxon>
        <taxon>Pezizomycotina</taxon>
        <taxon>Dothideomycetes</taxon>
        <taxon>Pleosporomycetidae</taxon>
        <taxon>Gloniales</taxon>
        <taxon>Gloniaceae</taxon>
        <taxon>Glonium</taxon>
    </lineage>
</organism>
<comment type="catalytic activity">
    <reaction evidence="11">
        <text>RNA(n) + ATP = RNA(n)-3'-adenine ribonucleotide + diphosphate</text>
        <dbReference type="Rhea" id="RHEA:11332"/>
        <dbReference type="Rhea" id="RHEA-COMP:14527"/>
        <dbReference type="Rhea" id="RHEA-COMP:17347"/>
        <dbReference type="ChEBI" id="CHEBI:30616"/>
        <dbReference type="ChEBI" id="CHEBI:33019"/>
        <dbReference type="ChEBI" id="CHEBI:140395"/>
        <dbReference type="ChEBI" id="CHEBI:173115"/>
        <dbReference type="EC" id="2.7.7.19"/>
    </reaction>
</comment>
<dbReference type="FunFam" id="1.10.1410.10:FF:000001">
    <property type="entry name" value="Putative poly(A) polymerase gamma"/>
    <property type="match status" value="1"/>
</dbReference>
<dbReference type="Proteomes" id="UP000250140">
    <property type="component" value="Unassembled WGS sequence"/>
</dbReference>
<dbReference type="Pfam" id="PF04928">
    <property type="entry name" value="PAP_central"/>
    <property type="match status" value="1"/>
</dbReference>
<feature type="binding site" evidence="13">
    <location>
        <position position="102"/>
    </location>
    <ligand>
        <name>Mg(2+)</name>
        <dbReference type="ChEBI" id="CHEBI:18420"/>
        <label>2</label>
        <note>catalytic</note>
    </ligand>
</feature>
<reference evidence="18 19" key="1">
    <citation type="journal article" date="2016" name="Nat. Commun.">
        <title>Ectomycorrhizal ecology is imprinted in the genome of the dominant symbiotic fungus Cenococcum geophilum.</title>
        <authorList>
            <consortium name="DOE Joint Genome Institute"/>
            <person name="Peter M."/>
            <person name="Kohler A."/>
            <person name="Ohm R.A."/>
            <person name="Kuo A."/>
            <person name="Krutzmann J."/>
            <person name="Morin E."/>
            <person name="Arend M."/>
            <person name="Barry K.W."/>
            <person name="Binder M."/>
            <person name="Choi C."/>
            <person name="Clum A."/>
            <person name="Copeland A."/>
            <person name="Grisel N."/>
            <person name="Haridas S."/>
            <person name="Kipfer T."/>
            <person name="LaButti K."/>
            <person name="Lindquist E."/>
            <person name="Lipzen A."/>
            <person name="Maire R."/>
            <person name="Meier B."/>
            <person name="Mihaltcheva S."/>
            <person name="Molinier V."/>
            <person name="Murat C."/>
            <person name="Poggeler S."/>
            <person name="Quandt C.A."/>
            <person name="Sperisen C."/>
            <person name="Tritt A."/>
            <person name="Tisserant E."/>
            <person name="Crous P.W."/>
            <person name="Henrissat B."/>
            <person name="Nehls U."/>
            <person name="Egli S."/>
            <person name="Spatafora J.W."/>
            <person name="Grigoriev I.V."/>
            <person name="Martin F.M."/>
        </authorList>
    </citation>
    <scope>NUCLEOTIDE SEQUENCE [LARGE SCALE GENOMIC DNA]</scope>
    <source>
        <strain evidence="18 19">CBS 207.34</strain>
    </source>
</reference>
<dbReference type="Gene3D" id="3.30.460.10">
    <property type="entry name" value="Beta Polymerase, domain 2"/>
    <property type="match status" value="1"/>
</dbReference>
<evidence type="ECO:0000256" key="2">
    <source>
        <dbReference type="ARBA" id="ARBA00004123"/>
    </source>
</evidence>
<keyword evidence="5 11" id="KW-0808">Transferase</keyword>
<feature type="domain" description="Poly(A) polymerase nucleotidyltransferase" evidence="17">
    <location>
        <begin position="10"/>
        <end position="206"/>
    </location>
</feature>
<feature type="region of interest" description="Disordered" evidence="14">
    <location>
        <begin position="524"/>
        <end position="555"/>
    </location>
</feature>
<accession>A0A8E2ER34</accession>
<feature type="compositionally biased region" description="Basic residues" evidence="14">
    <location>
        <begin position="531"/>
        <end position="543"/>
    </location>
</feature>
<feature type="binding site" evidence="13">
    <location>
        <position position="104"/>
    </location>
    <ligand>
        <name>Mg(2+)</name>
        <dbReference type="ChEBI" id="CHEBI:18420"/>
        <label>1</label>
        <note>catalytic</note>
    </ligand>
</feature>
<feature type="binding site" evidence="12">
    <location>
        <position position="220"/>
    </location>
    <ligand>
        <name>ATP</name>
        <dbReference type="ChEBI" id="CHEBI:30616"/>
    </ligand>
</feature>
<evidence type="ECO:0000313" key="19">
    <source>
        <dbReference type="Proteomes" id="UP000250140"/>
    </source>
</evidence>
<feature type="binding site" evidence="13">
    <location>
        <position position="102"/>
    </location>
    <ligand>
        <name>Mg(2+)</name>
        <dbReference type="ChEBI" id="CHEBI:18420"/>
        <label>1</label>
        <note>catalytic</note>
    </ligand>
</feature>
<dbReference type="InterPro" id="IPR014492">
    <property type="entry name" value="PolyA_polymerase"/>
</dbReference>
<comment type="subcellular location">
    <subcellularLocation>
        <location evidence="2 11">Nucleus</location>
    </subcellularLocation>
</comment>
<dbReference type="PIRSF" id="PIRSF018425">
    <property type="entry name" value="PolyA_polymerase"/>
    <property type="match status" value="1"/>
</dbReference>
<feature type="binding site" evidence="12">
    <location>
        <position position="229"/>
    </location>
    <ligand>
        <name>ATP</name>
        <dbReference type="ChEBI" id="CHEBI:30616"/>
    </ligand>
</feature>
<dbReference type="GO" id="GO:0031123">
    <property type="term" value="P:RNA 3'-end processing"/>
    <property type="evidence" value="ECO:0007669"/>
    <property type="project" value="InterPro"/>
</dbReference>
<dbReference type="FunFam" id="3.30.460.10:FF:000002">
    <property type="entry name" value="Poly(A) polymerase alpha, putative"/>
    <property type="match status" value="1"/>
</dbReference>
<proteinExistence type="inferred from homology"/>
<dbReference type="GO" id="GO:0005634">
    <property type="term" value="C:nucleus"/>
    <property type="evidence" value="ECO:0007669"/>
    <property type="project" value="UniProtKB-SubCell"/>
</dbReference>
<dbReference type="GO" id="GO:0046872">
    <property type="term" value="F:metal ion binding"/>
    <property type="evidence" value="ECO:0007669"/>
    <property type="project" value="UniProtKB-KW"/>
</dbReference>
<evidence type="ECO:0000256" key="11">
    <source>
        <dbReference type="PIRNR" id="PIRNR018425"/>
    </source>
</evidence>
<evidence type="ECO:0000256" key="3">
    <source>
        <dbReference type="ARBA" id="ARBA00010912"/>
    </source>
</evidence>
<dbReference type="GO" id="GO:0003723">
    <property type="term" value="F:RNA binding"/>
    <property type="evidence" value="ECO:0007669"/>
    <property type="project" value="UniProtKB-UniRule"/>
</dbReference>
<evidence type="ECO:0000256" key="13">
    <source>
        <dbReference type="PIRSR" id="PIRSR018425-2"/>
    </source>
</evidence>